<proteinExistence type="predicted"/>
<dbReference type="EMBL" id="CAMGYJ010000009">
    <property type="protein sequence ID" value="CAI0543040.1"/>
    <property type="molecule type" value="Genomic_DNA"/>
</dbReference>
<gene>
    <name evidence="1" type="ORF">LITE_LOCUS42705</name>
</gene>
<evidence type="ECO:0000313" key="1">
    <source>
        <dbReference type="EMBL" id="CAI0543040.1"/>
    </source>
</evidence>
<keyword evidence="2" id="KW-1185">Reference proteome</keyword>
<evidence type="ECO:0000313" key="2">
    <source>
        <dbReference type="Proteomes" id="UP001154282"/>
    </source>
</evidence>
<comment type="caution">
    <text evidence="1">The sequence shown here is derived from an EMBL/GenBank/DDBJ whole genome shotgun (WGS) entry which is preliminary data.</text>
</comment>
<sequence length="32" mass="3403">MVFISSQSFSSSVVWLSGSSVPIDETIGRLVS</sequence>
<accession>A0AAV0QBT0</accession>
<protein>
    <submittedName>
        <fullName evidence="1">Uncharacterized protein</fullName>
    </submittedName>
</protein>
<dbReference type="AlphaFoldDB" id="A0AAV0QBT0"/>
<reference evidence="1" key="1">
    <citation type="submission" date="2022-08" db="EMBL/GenBank/DDBJ databases">
        <authorList>
            <person name="Gutierrez-Valencia J."/>
        </authorList>
    </citation>
    <scope>NUCLEOTIDE SEQUENCE</scope>
</reference>
<name>A0AAV0QBT0_9ROSI</name>
<organism evidence="1 2">
    <name type="scientific">Linum tenue</name>
    <dbReference type="NCBI Taxonomy" id="586396"/>
    <lineage>
        <taxon>Eukaryota</taxon>
        <taxon>Viridiplantae</taxon>
        <taxon>Streptophyta</taxon>
        <taxon>Embryophyta</taxon>
        <taxon>Tracheophyta</taxon>
        <taxon>Spermatophyta</taxon>
        <taxon>Magnoliopsida</taxon>
        <taxon>eudicotyledons</taxon>
        <taxon>Gunneridae</taxon>
        <taxon>Pentapetalae</taxon>
        <taxon>rosids</taxon>
        <taxon>fabids</taxon>
        <taxon>Malpighiales</taxon>
        <taxon>Linaceae</taxon>
        <taxon>Linum</taxon>
    </lineage>
</organism>
<dbReference type="Proteomes" id="UP001154282">
    <property type="component" value="Unassembled WGS sequence"/>
</dbReference>